<accession>A0AAU8AFG4</accession>
<feature type="transmembrane region" description="Helical" evidence="1">
    <location>
        <begin position="61"/>
        <end position="80"/>
    </location>
</feature>
<sequence length="93" mass="10138">MRGMAGILLWGLILAYGAALAIFLLGQLGLFGVERDPLAGAYLIPLGLPWNRMIDGFAEPLWPWLAALAPLVNIALVALLRRALPRPARDHRT</sequence>
<keyword evidence="1" id="KW-0472">Membrane</keyword>
<proteinExistence type="predicted"/>
<protein>
    <submittedName>
        <fullName evidence="2">Uncharacterized protein</fullName>
    </submittedName>
</protein>
<dbReference type="EMBL" id="CP123384">
    <property type="protein sequence ID" value="XCC92938.1"/>
    <property type="molecule type" value="Genomic_DNA"/>
</dbReference>
<organism evidence="2">
    <name type="scientific">Alloyangia sp. H15</name>
    <dbReference type="NCBI Taxonomy" id="3029062"/>
    <lineage>
        <taxon>Bacteria</taxon>
        <taxon>Pseudomonadati</taxon>
        <taxon>Pseudomonadota</taxon>
        <taxon>Alphaproteobacteria</taxon>
        <taxon>Rhodobacterales</taxon>
        <taxon>Roseobacteraceae</taxon>
        <taxon>Alloyangia</taxon>
    </lineage>
</organism>
<keyword evidence="1" id="KW-1133">Transmembrane helix</keyword>
<evidence type="ECO:0000256" key="1">
    <source>
        <dbReference type="SAM" id="Phobius"/>
    </source>
</evidence>
<feature type="transmembrane region" description="Helical" evidence="1">
    <location>
        <begin position="7"/>
        <end position="28"/>
    </location>
</feature>
<name>A0AAU8AFG4_9RHOB</name>
<keyword evidence="1" id="KW-0812">Transmembrane</keyword>
<gene>
    <name evidence="2" type="ORF">PVT71_10665</name>
</gene>
<dbReference type="RefSeq" id="WP_353471766.1">
    <property type="nucleotide sequence ID" value="NZ_CP123384.1"/>
</dbReference>
<evidence type="ECO:0000313" key="2">
    <source>
        <dbReference type="EMBL" id="XCC92938.1"/>
    </source>
</evidence>
<dbReference type="AlphaFoldDB" id="A0AAU8AFG4"/>
<reference evidence="2" key="1">
    <citation type="submission" date="2023-02" db="EMBL/GenBank/DDBJ databases">
        <title>Description and genomic characterization of Salipiger bruguierae sp. nov., isolated from the sediment of mangrove plant Bruguiera sexangula.</title>
        <authorList>
            <person name="Long M."/>
        </authorList>
    </citation>
    <scope>NUCLEOTIDE SEQUENCE</scope>
    <source>
        <strain evidence="2">H15</strain>
    </source>
</reference>